<evidence type="ECO:0000256" key="3">
    <source>
        <dbReference type="ARBA" id="ARBA00010464"/>
    </source>
</evidence>
<reference evidence="12" key="3">
    <citation type="journal article" date="2022" name="bioRxiv">
        <title>A global pangenome for the wheat fungal pathogen Pyrenophora tritici-repentis and prediction of effector protein structural homology.</title>
        <authorList>
            <person name="Moolhuijzen P."/>
            <person name="See P.T."/>
            <person name="Shi G."/>
            <person name="Powell H.R."/>
            <person name="Cockram J."/>
            <person name="Jorgensen L.N."/>
            <person name="Benslimane H."/>
            <person name="Strelkov S.E."/>
            <person name="Turner J."/>
            <person name="Liu Z."/>
            <person name="Moffat C.S."/>
        </authorList>
    </citation>
    <scope>NUCLEOTIDE SEQUENCE</scope>
    <source>
        <strain evidence="12">86-124</strain>
    </source>
</reference>
<comment type="caution">
    <text evidence="11">The sequence shown here is derived from an EMBL/GenBank/DDBJ whole genome shotgun (WGS) entry which is preliminary data.</text>
</comment>
<dbReference type="AlphaFoldDB" id="A0A2W1DEL0"/>
<dbReference type="EMBL" id="NQIK02000004">
    <property type="protein sequence ID" value="KAF7572202.1"/>
    <property type="molecule type" value="Genomic_DNA"/>
</dbReference>
<dbReference type="OMA" id="IQGGAYI"/>
<dbReference type="EMBL" id="NRDI02000004">
    <property type="protein sequence ID" value="KAI1516931.1"/>
    <property type="molecule type" value="Genomic_DNA"/>
</dbReference>
<dbReference type="InterPro" id="IPR009287">
    <property type="entry name" value="Spt4"/>
</dbReference>
<evidence type="ECO:0000256" key="5">
    <source>
        <dbReference type="ARBA" id="ARBA00023163"/>
    </source>
</evidence>
<evidence type="ECO:0000313" key="14">
    <source>
        <dbReference type="Proteomes" id="UP000249757"/>
    </source>
</evidence>
<keyword evidence="7" id="KW-0137">Centromere</keyword>
<dbReference type="Gene3D" id="3.30.40.210">
    <property type="match status" value="1"/>
</dbReference>
<dbReference type="GO" id="GO:0006355">
    <property type="term" value="P:regulation of DNA-templated transcription"/>
    <property type="evidence" value="ECO:0007669"/>
    <property type="project" value="InterPro"/>
</dbReference>
<keyword evidence="6" id="KW-0539">Nucleus</keyword>
<dbReference type="GO" id="GO:0140673">
    <property type="term" value="P:transcription elongation-coupled chromatin remodeling"/>
    <property type="evidence" value="ECO:0007669"/>
    <property type="project" value="InterPro"/>
</dbReference>
<evidence type="ECO:0000313" key="12">
    <source>
        <dbReference type="EMBL" id="KAI1516931.1"/>
    </source>
</evidence>
<dbReference type="GO" id="GO:0000775">
    <property type="term" value="C:chromosome, centromeric region"/>
    <property type="evidence" value="ECO:0007669"/>
    <property type="project" value="UniProtKB-SubCell"/>
</dbReference>
<proteinExistence type="inferred from homology"/>
<evidence type="ECO:0000256" key="4">
    <source>
        <dbReference type="ARBA" id="ARBA00020182"/>
    </source>
</evidence>
<feature type="compositionally biased region" description="Basic and acidic residues" evidence="9">
    <location>
        <begin position="67"/>
        <end position="76"/>
    </location>
</feature>
<name>A0A2W1DEL0_9PLEO</name>
<dbReference type="OrthoDB" id="248751at2759"/>
<dbReference type="GO" id="GO:0008270">
    <property type="term" value="F:zinc ion binding"/>
    <property type="evidence" value="ECO:0007669"/>
    <property type="project" value="InterPro"/>
</dbReference>
<keyword evidence="11" id="KW-0648">Protein biosynthesis</keyword>
<protein>
    <recommendedName>
        <fullName evidence="4">Transcription elongation factor SPT4</fullName>
    </recommendedName>
    <alternativeName>
        <fullName evidence="8">Chromatin elongation factor SPT4</fullName>
    </alternativeName>
</protein>
<evidence type="ECO:0000259" key="10">
    <source>
        <dbReference type="SMART" id="SM01389"/>
    </source>
</evidence>
<dbReference type="InterPro" id="IPR022800">
    <property type="entry name" value="Spt4/RpoE2_Znf"/>
</dbReference>
<feature type="domain" description="Spt4/RpoE2 zinc finger" evidence="10">
    <location>
        <begin position="170"/>
        <end position="247"/>
    </location>
</feature>
<reference evidence="14" key="4">
    <citation type="journal article" date="2022" name="Microb. Genom.">
        <title>A global pangenome for the wheat fungal pathogen Pyrenophora tritici-repentis and prediction of effector protein structural homology.</title>
        <authorList>
            <person name="Moolhuijzen P.M."/>
            <person name="See P.T."/>
            <person name="Shi G."/>
            <person name="Powell H.R."/>
            <person name="Cockram J."/>
            <person name="Jorgensen L.N."/>
            <person name="Benslimane H."/>
            <person name="Strelkov S.E."/>
            <person name="Turner J."/>
            <person name="Liu Z."/>
            <person name="Moffat C.S."/>
        </authorList>
    </citation>
    <scope>NUCLEOTIDE SEQUENCE [LARGE SCALE GENOMIC DNA]</scope>
</reference>
<organism evidence="11 13">
    <name type="scientific">Pyrenophora tritici-repentis</name>
    <dbReference type="NCBI Taxonomy" id="45151"/>
    <lineage>
        <taxon>Eukaryota</taxon>
        <taxon>Fungi</taxon>
        <taxon>Dikarya</taxon>
        <taxon>Ascomycota</taxon>
        <taxon>Pezizomycotina</taxon>
        <taxon>Dothideomycetes</taxon>
        <taxon>Pleosporomycetidae</taxon>
        <taxon>Pleosporales</taxon>
        <taxon>Pleosporineae</taxon>
        <taxon>Pleosporaceae</taxon>
        <taxon>Pyrenophora</taxon>
    </lineage>
</organism>
<dbReference type="InterPro" id="IPR029040">
    <property type="entry name" value="RPABC4/Spt4"/>
</dbReference>
<dbReference type="PANTHER" id="PTHR12882:SF1">
    <property type="entry name" value="TRANSCRIPTION ELONGATION FACTOR SPT4"/>
    <property type="match status" value="1"/>
</dbReference>
<keyword evidence="5" id="KW-0804">Transcription</keyword>
<keyword evidence="14" id="KW-1185">Reference proteome</keyword>
<evidence type="ECO:0000256" key="1">
    <source>
        <dbReference type="ARBA" id="ARBA00004123"/>
    </source>
</evidence>
<evidence type="ECO:0000256" key="7">
    <source>
        <dbReference type="ARBA" id="ARBA00023328"/>
    </source>
</evidence>
<sequence>MARKGRATIKTPDKYITVDSDSGEESPSVVVSKQRSRRKSTRPEGENVDPVASRDGLNLSKAPGPQDGRRQPRQDARTGGQSTSLAGSLFPDNHSDADFPSIQPTHTTLSFATDSQNQPKSSSRAETSARRVRTTGPARGQGRDNTDDSDMSNKPIQGGAYIPPNQQRNMRACMVCSVVRTQQQFLTEGCPNCEDVLELAGNPEQINDCTSQVFDGLISVSDTSRSWVARYQRLEGYRPGVYATQVEGILPEDVIGLVESAGINYVPRDGSEQDTLPRD</sequence>
<dbReference type="Proteomes" id="UP000245464">
    <property type="component" value="Chromosome 4"/>
</dbReference>
<feature type="compositionally biased region" description="Polar residues" evidence="9">
    <location>
        <begin position="102"/>
        <end position="126"/>
    </location>
</feature>
<reference evidence="12" key="2">
    <citation type="submission" date="2021-05" db="EMBL/GenBank/DDBJ databases">
        <authorList>
            <person name="Moolhuijzen P.M."/>
            <person name="Moffat C.S."/>
        </authorList>
    </citation>
    <scope>NUCLEOTIDE SEQUENCE</scope>
    <source>
        <strain evidence="12">86-124</strain>
    </source>
</reference>
<dbReference type="GO" id="GO:0003746">
    <property type="term" value="F:translation elongation factor activity"/>
    <property type="evidence" value="ECO:0007669"/>
    <property type="project" value="UniProtKB-KW"/>
</dbReference>
<dbReference type="SUPFAM" id="SSF63393">
    <property type="entry name" value="RNA polymerase subunits"/>
    <property type="match status" value="1"/>
</dbReference>
<dbReference type="GO" id="GO:0000993">
    <property type="term" value="F:RNA polymerase II complex binding"/>
    <property type="evidence" value="ECO:0007669"/>
    <property type="project" value="TreeGrafter"/>
</dbReference>
<dbReference type="CDD" id="cd07973">
    <property type="entry name" value="Spt4"/>
    <property type="match status" value="1"/>
</dbReference>
<keyword evidence="11" id="KW-0251">Elongation factor</keyword>
<evidence type="ECO:0000256" key="2">
    <source>
        <dbReference type="ARBA" id="ARBA00004584"/>
    </source>
</evidence>
<evidence type="ECO:0000256" key="6">
    <source>
        <dbReference type="ARBA" id="ARBA00023242"/>
    </source>
</evidence>
<dbReference type="Pfam" id="PF06093">
    <property type="entry name" value="Spt4"/>
    <property type="match status" value="1"/>
</dbReference>
<accession>A0A2W1DEL0</accession>
<evidence type="ECO:0000313" key="13">
    <source>
        <dbReference type="Proteomes" id="UP000245464"/>
    </source>
</evidence>
<dbReference type="GO" id="GO:0032044">
    <property type="term" value="C:DSIF complex"/>
    <property type="evidence" value="ECO:0007669"/>
    <property type="project" value="TreeGrafter"/>
</dbReference>
<evidence type="ECO:0000256" key="8">
    <source>
        <dbReference type="ARBA" id="ARBA00029869"/>
    </source>
</evidence>
<comment type="subcellular location">
    <subcellularLocation>
        <location evidence="2">Chromosome</location>
        <location evidence="2">Centromere</location>
    </subcellularLocation>
    <subcellularLocation>
        <location evidence="1">Nucleus</location>
    </subcellularLocation>
</comment>
<comment type="similarity">
    <text evidence="3">Belongs to the SPT4 family.</text>
</comment>
<reference evidence="11 13" key="1">
    <citation type="journal article" date="2018" name="BMC Genomics">
        <title>Comparative genomics of the wheat fungal pathogen Pyrenophora tritici-repentis reveals chromosomal variations and genome plasticity.</title>
        <authorList>
            <person name="Moolhuijzen P."/>
            <person name="See P.T."/>
            <person name="Hane J.K."/>
            <person name="Shi G."/>
            <person name="Liu Z."/>
            <person name="Oliver R.P."/>
            <person name="Moffat C.S."/>
        </authorList>
    </citation>
    <scope>NUCLEOTIDE SEQUENCE [LARGE SCALE GENOMIC DNA]</scope>
    <source>
        <strain evidence="11">M4</strain>
    </source>
</reference>
<gene>
    <name evidence="12" type="ORF">Ptr86124_003868</name>
    <name evidence="11" type="ORF">PtrM4_097020</name>
</gene>
<dbReference type="SMART" id="SM01389">
    <property type="entry name" value="Spt4"/>
    <property type="match status" value="1"/>
</dbReference>
<dbReference type="PANTHER" id="PTHR12882">
    <property type="entry name" value="SUPPRESSOR OF TY 4"/>
    <property type="match status" value="1"/>
</dbReference>
<dbReference type="InterPro" id="IPR038510">
    <property type="entry name" value="Spt4_sf"/>
</dbReference>
<evidence type="ECO:0000313" key="11">
    <source>
        <dbReference type="EMBL" id="KAF7572202.1"/>
    </source>
</evidence>
<dbReference type="Proteomes" id="UP000249757">
    <property type="component" value="Unassembled WGS sequence"/>
</dbReference>
<evidence type="ECO:0000256" key="9">
    <source>
        <dbReference type="SAM" id="MobiDB-lite"/>
    </source>
</evidence>
<feature type="region of interest" description="Disordered" evidence="9">
    <location>
        <begin position="1"/>
        <end position="164"/>
    </location>
</feature>